<dbReference type="Pfam" id="PF00168">
    <property type="entry name" value="C2"/>
    <property type="match status" value="2"/>
</dbReference>
<dbReference type="GO" id="GO:0016020">
    <property type="term" value="C:membrane"/>
    <property type="evidence" value="ECO:0007669"/>
    <property type="project" value="UniProtKB-SubCell"/>
</dbReference>
<feature type="region of interest" description="Disordered" evidence="6">
    <location>
        <begin position="1"/>
        <end position="76"/>
    </location>
</feature>
<dbReference type="SUPFAM" id="SSF49562">
    <property type="entry name" value="C2 domain (Calcium/lipid-binding domain, CaLB)"/>
    <property type="match status" value="2"/>
</dbReference>
<dbReference type="PANTHER" id="PTHR12546">
    <property type="entry name" value="FER-1-LIKE"/>
    <property type="match status" value="1"/>
</dbReference>
<evidence type="ECO:0000313" key="9">
    <source>
        <dbReference type="EMBL" id="CAE0239809.1"/>
    </source>
</evidence>
<dbReference type="GO" id="GO:0007009">
    <property type="term" value="P:plasma membrane organization"/>
    <property type="evidence" value="ECO:0007669"/>
    <property type="project" value="TreeGrafter"/>
</dbReference>
<dbReference type="InterPro" id="IPR037721">
    <property type="entry name" value="Ferlin"/>
</dbReference>
<dbReference type="Gene3D" id="2.60.40.150">
    <property type="entry name" value="C2 domain"/>
    <property type="match status" value="2"/>
</dbReference>
<evidence type="ECO:0000256" key="6">
    <source>
        <dbReference type="SAM" id="MobiDB-lite"/>
    </source>
</evidence>
<keyword evidence="5 7" id="KW-0472">Membrane</keyword>
<keyword evidence="2 7" id="KW-0812">Transmembrane</keyword>
<evidence type="ECO:0000256" key="4">
    <source>
        <dbReference type="ARBA" id="ARBA00022989"/>
    </source>
</evidence>
<feature type="domain" description="C2" evidence="8">
    <location>
        <begin position="121"/>
        <end position="243"/>
    </location>
</feature>
<dbReference type="PROSITE" id="PS50004">
    <property type="entry name" value="C2"/>
    <property type="match status" value="2"/>
</dbReference>
<feature type="domain" description="C2" evidence="8">
    <location>
        <begin position="277"/>
        <end position="409"/>
    </location>
</feature>
<gene>
    <name evidence="9" type="ORF">PBIL07802_LOCUS1960</name>
</gene>
<evidence type="ECO:0000259" key="8">
    <source>
        <dbReference type="PROSITE" id="PS50004"/>
    </source>
</evidence>
<accession>A0A7S3CX03</accession>
<proteinExistence type="predicted"/>
<feature type="compositionally biased region" description="Basic and acidic residues" evidence="6">
    <location>
        <begin position="1"/>
        <end position="10"/>
    </location>
</feature>
<keyword evidence="3" id="KW-0677">Repeat</keyword>
<evidence type="ECO:0000256" key="3">
    <source>
        <dbReference type="ARBA" id="ARBA00022737"/>
    </source>
</evidence>
<dbReference type="InterPro" id="IPR035892">
    <property type="entry name" value="C2_domain_sf"/>
</dbReference>
<organism evidence="9">
    <name type="scientific">Palpitomonas bilix</name>
    <dbReference type="NCBI Taxonomy" id="652834"/>
    <lineage>
        <taxon>Eukaryota</taxon>
        <taxon>Eukaryota incertae sedis</taxon>
    </lineage>
</organism>
<feature type="transmembrane region" description="Helical" evidence="7">
    <location>
        <begin position="528"/>
        <end position="550"/>
    </location>
</feature>
<feature type="compositionally biased region" description="Basic and acidic residues" evidence="6">
    <location>
        <begin position="21"/>
        <end position="38"/>
    </location>
</feature>
<evidence type="ECO:0000256" key="5">
    <source>
        <dbReference type="ARBA" id="ARBA00023136"/>
    </source>
</evidence>
<evidence type="ECO:0000256" key="7">
    <source>
        <dbReference type="SAM" id="Phobius"/>
    </source>
</evidence>
<dbReference type="EMBL" id="HBIB01003063">
    <property type="protein sequence ID" value="CAE0239809.1"/>
    <property type="molecule type" value="Transcribed_RNA"/>
</dbReference>
<dbReference type="CDD" id="cd04037">
    <property type="entry name" value="C2E_Ferlin"/>
    <property type="match status" value="1"/>
</dbReference>
<dbReference type="SMART" id="SM00239">
    <property type="entry name" value="C2"/>
    <property type="match status" value="2"/>
</dbReference>
<dbReference type="PANTHER" id="PTHR12546:SF33">
    <property type="entry name" value="SPERM VESICLE FUSION PROTEIN FER-1"/>
    <property type="match status" value="1"/>
</dbReference>
<dbReference type="AlphaFoldDB" id="A0A7S3CX03"/>
<comment type="subcellular location">
    <subcellularLocation>
        <location evidence="1">Membrane</location>
        <topology evidence="1">Single-pass membrane protein</topology>
    </subcellularLocation>
</comment>
<dbReference type="InterPro" id="IPR037724">
    <property type="entry name" value="C2E_Ferlin"/>
</dbReference>
<feature type="compositionally biased region" description="Acidic residues" evidence="6">
    <location>
        <begin position="39"/>
        <end position="58"/>
    </location>
</feature>
<dbReference type="InterPro" id="IPR000008">
    <property type="entry name" value="C2_dom"/>
</dbReference>
<reference evidence="9" key="1">
    <citation type="submission" date="2021-01" db="EMBL/GenBank/DDBJ databases">
        <authorList>
            <person name="Corre E."/>
            <person name="Pelletier E."/>
            <person name="Niang G."/>
            <person name="Scheremetjew M."/>
            <person name="Finn R."/>
            <person name="Kale V."/>
            <person name="Holt S."/>
            <person name="Cochrane G."/>
            <person name="Meng A."/>
            <person name="Brown T."/>
            <person name="Cohen L."/>
        </authorList>
    </citation>
    <scope>NUCLEOTIDE SEQUENCE</scope>
    <source>
        <strain evidence="9">NIES-2562</strain>
    </source>
</reference>
<name>A0A7S3CX03_9EUKA</name>
<evidence type="ECO:0000256" key="2">
    <source>
        <dbReference type="ARBA" id="ARBA00022692"/>
    </source>
</evidence>
<keyword evidence="4 7" id="KW-1133">Transmembrane helix</keyword>
<protein>
    <recommendedName>
        <fullName evidence="8">C2 domain-containing protein</fullName>
    </recommendedName>
</protein>
<sequence length="555" mass="63076">MAGDDSKPLLDGEGGEGEGGEGAKERGEGEGEGKKTEEGAAEEEEELDDSDLEEDEEWEKGRLQFDNELEDTEEYGSLPFDEYSVLRGTKKGRGPFARPPDQVGKFKGFVRVIDNRPGAVAPPPPPFDLTKMKSANEYVARIYVIDAHHLFPADDNGSADPYLVLKLGRGRKKRVIKDRDNYFKTTLFPEFRAVYDINCKLPGESQLRIEVWDYDKVSADDLIGTTVIDLENYLFSKRWNKWSDTLKPLETRTLHHPSTTTAQGKVRLWVEIIPKRKIASVPIINIKKPPPEPFQMRIVVWSARNMVSMDKVTKMNDLYITGIFEAIPPGSNGTITIKQETDIHWRAKKGKGSFNWRMLYDFELPLKQPRIKFQAFDQDITFSSDQIGEANIPIGRPLKKALRKYKKGVKGVAGIVRYPPNKRSLFQMSAKNVLEKIKNKFRGQTTRNAEWIPIRHPNREGKQGEVQVEIEVMHKTTADMRPVGKGRDPPNQYPELPEPDRVKFNLLRPDLMLKELLGESICRKLKCLLVICVLGGCCFFLFPMIITQVLTSIGK</sequence>
<evidence type="ECO:0000256" key="1">
    <source>
        <dbReference type="ARBA" id="ARBA00004167"/>
    </source>
</evidence>